<sequence>MSEHREAGHQESDASRRQIGTEATDRRGANWHLDVLSSISAVTPAEWDALAGKEYPFLQHAYLRALEDSGAACASTGWYPAHLLVRDESGRLVAGLLRYLKLHSRGEYVFDQQWAEALEQAGGRYYPKQLSAVPFTPSAGPRLVLASSETGGPSRRALLAWLWPRLQAGVAPAVDAGGPLRRFEHSGFHLLFADLDECRDWQAVSPQLMLRGGMQYHWQSRGERDFDEWLGSLRSKRRKEIRRERRKVLEQGITLARLSGEAIGESDLEAFHRCYCMTYLERGQRPYLTLAFFQRLRRSMPEQLLLVQARDEHGDPVAAALCLVGADCLYGRWWGSEVQADCLHFEVCYYQGLEFCLERGLTRFDPGTQGEHKISRGFSAYDTWSLHWLVHPGLQSAVADALEEEARWLSGARRQVEAMLPYHQQPDLS</sequence>
<dbReference type="EMBL" id="JBAKAP010000007">
    <property type="protein sequence ID" value="MEL0616824.1"/>
    <property type="molecule type" value="Genomic_DNA"/>
</dbReference>
<evidence type="ECO:0000313" key="2">
    <source>
        <dbReference type="Proteomes" id="UP001378242"/>
    </source>
</evidence>
<dbReference type="RefSeq" id="WP_341542343.1">
    <property type="nucleotide sequence ID" value="NZ_JBAKAP010000007.1"/>
</dbReference>
<dbReference type="PANTHER" id="PTHR47017">
    <property type="entry name" value="ACYL-COA"/>
    <property type="match status" value="1"/>
</dbReference>
<dbReference type="InterPro" id="IPR016181">
    <property type="entry name" value="Acyl_CoA_acyltransferase"/>
</dbReference>
<comment type="caution">
    <text evidence="1">The sequence shown here is derived from an EMBL/GenBank/DDBJ whole genome shotgun (WGS) entry which is preliminary data.</text>
</comment>
<dbReference type="EC" id="2.3.1.-" evidence="1"/>
<reference evidence="1 2" key="1">
    <citation type="submission" date="2024-02" db="EMBL/GenBank/DDBJ databases">
        <title>Bacteria isolated from the canopy kelp, Nereocystis luetkeana.</title>
        <authorList>
            <person name="Pfister C.A."/>
            <person name="Younker I.T."/>
            <person name="Light S.H."/>
        </authorList>
    </citation>
    <scope>NUCLEOTIDE SEQUENCE [LARGE SCALE GENOMIC DNA]</scope>
    <source>
        <strain evidence="1 2">TI.5.07</strain>
    </source>
</reference>
<dbReference type="InterPro" id="IPR007434">
    <property type="entry name" value="FemAB-like"/>
</dbReference>
<dbReference type="Proteomes" id="UP001378242">
    <property type="component" value="Unassembled WGS sequence"/>
</dbReference>
<dbReference type="SUPFAM" id="SSF55729">
    <property type="entry name" value="Acyl-CoA N-acyltransferases (Nat)"/>
    <property type="match status" value="1"/>
</dbReference>
<evidence type="ECO:0000313" key="1">
    <source>
        <dbReference type="EMBL" id="MEL0616824.1"/>
    </source>
</evidence>
<gene>
    <name evidence="1" type="ORF">V6243_08245</name>
</gene>
<protein>
    <submittedName>
        <fullName evidence="1">GNAT family N-acetyltransferase</fullName>
        <ecNumber evidence="1">2.3.1.-</ecNumber>
    </submittedName>
</protein>
<dbReference type="PANTHER" id="PTHR47017:SF1">
    <property type="entry name" value="ACYL-COA"/>
    <property type="match status" value="1"/>
</dbReference>
<keyword evidence="2" id="KW-1185">Reference proteome</keyword>
<proteinExistence type="predicted"/>
<dbReference type="Gene3D" id="3.40.630.30">
    <property type="match status" value="1"/>
</dbReference>
<dbReference type="Pfam" id="PF04339">
    <property type="entry name" value="FemAB_like"/>
    <property type="match status" value="1"/>
</dbReference>
<accession>A0ABU9GEE3</accession>
<keyword evidence="1" id="KW-0808">Transferase</keyword>
<organism evidence="1 2">
    <name type="scientific">Cobetia marina</name>
    <name type="common">Deleya marina</name>
    <dbReference type="NCBI Taxonomy" id="28258"/>
    <lineage>
        <taxon>Bacteria</taxon>
        <taxon>Pseudomonadati</taxon>
        <taxon>Pseudomonadota</taxon>
        <taxon>Gammaproteobacteria</taxon>
        <taxon>Oceanospirillales</taxon>
        <taxon>Halomonadaceae</taxon>
        <taxon>Cobetia</taxon>
    </lineage>
</organism>
<keyword evidence="1" id="KW-0012">Acyltransferase</keyword>
<dbReference type="GO" id="GO:0016746">
    <property type="term" value="F:acyltransferase activity"/>
    <property type="evidence" value="ECO:0007669"/>
    <property type="project" value="UniProtKB-KW"/>
</dbReference>
<name>A0ABU9GEE3_COBMA</name>